<proteinExistence type="predicted"/>
<dbReference type="AlphaFoldDB" id="A0A2P2IHC2"/>
<dbReference type="EMBL" id="GGEC01000141">
    <property type="protein sequence ID" value="MBW80624.1"/>
    <property type="molecule type" value="Transcribed_RNA"/>
</dbReference>
<reference evidence="1" key="1">
    <citation type="submission" date="2018-02" db="EMBL/GenBank/DDBJ databases">
        <title>Rhizophora mucronata_Transcriptome.</title>
        <authorList>
            <person name="Meera S.P."/>
            <person name="Sreeshan A."/>
            <person name="Augustine A."/>
        </authorList>
    </citation>
    <scope>NUCLEOTIDE SEQUENCE</scope>
    <source>
        <tissue evidence="1">Leaf</tissue>
    </source>
</reference>
<name>A0A2P2IHC2_RHIMU</name>
<accession>A0A2P2IHC2</accession>
<protein>
    <submittedName>
        <fullName evidence="1">Uncharacterized protein</fullName>
    </submittedName>
</protein>
<evidence type="ECO:0000313" key="1">
    <source>
        <dbReference type="EMBL" id="MBW80624.1"/>
    </source>
</evidence>
<sequence>MILCKELSKNQRELDKHQKCHYKKALSLLALRNKAKLKRQPNSSMDCLYVPPRAEKERCGYPAM</sequence>
<organism evidence="1">
    <name type="scientific">Rhizophora mucronata</name>
    <name type="common">Asiatic mangrove</name>
    <dbReference type="NCBI Taxonomy" id="61149"/>
    <lineage>
        <taxon>Eukaryota</taxon>
        <taxon>Viridiplantae</taxon>
        <taxon>Streptophyta</taxon>
        <taxon>Embryophyta</taxon>
        <taxon>Tracheophyta</taxon>
        <taxon>Spermatophyta</taxon>
        <taxon>Magnoliopsida</taxon>
        <taxon>eudicotyledons</taxon>
        <taxon>Gunneridae</taxon>
        <taxon>Pentapetalae</taxon>
        <taxon>rosids</taxon>
        <taxon>fabids</taxon>
        <taxon>Malpighiales</taxon>
        <taxon>Rhizophoraceae</taxon>
        <taxon>Rhizophora</taxon>
    </lineage>
</organism>